<dbReference type="Proteomes" id="UP001344447">
    <property type="component" value="Unassembled WGS sequence"/>
</dbReference>
<dbReference type="Pfam" id="PF13476">
    <property type="entry name" value="AAA_23"/>
    <property type="match status" value="1"/>
</dbReference>
<feature type="coiled-coil region" evidence="22">
    <location>
        <begin position="1000"/>
        <end position="1027"/>
    </location>
</feature>
<evidence type="ECO:0000256" key="21">
    <source>
        <dbReference type="PROSITE-ProRule" id="PRU00471"/>
    </source>
</evidence>
<dbReference type="GO" id="GO:0006302">
    <property type="term" value="P:double-strand break repair"/>
    <property type="evidence" value="ECO:0007669"/>
    <property type="project" value="InterPro"/>
</dbReference>
<evidence type="ECO:0000256" key="17">
    <source>
        <dbReference type="ARBA" id="ARBA00023254"/>
    </source>
</evidence>
<dbReference type="PANTHER" id="PTHR18867:SF12">
    <property type="entry name" value="DNA REPAIR PROTEIN RAD50"/>
    <property type="match status" value="1"/>
</dbReference>
<gene>
    <name evidence="24" type="ORF">RB653_003787</name>
</gene>
<keyword evidence="8" id="KW-0547">Nucleotide-binding</keyword>
<sequence>MTSIEKLLVQGIRSFDPREASVIDFYSPLTLIVGQNGAGKTTIIECLKYTCTGEMPPNCSSGQAFIHDTKIAGESEVKAQIKLRFKNPIGKPIVASRSLSLIQKSNKKQEYKQIDASLQSYTSDGQKVSKSFRCSDMDKEIPDLMGVAKPILKHVIFCHQEDSNWPLSESSKLKLKFDEIFSAVKYTKALKSLKDKRKELTALVKEFKLRLETISANIEHCNRIRKDLIKSEEFYSNGNKNLEEIKITMLEKQKTLSTIKNAELKLQEVKNEVTILNARKLEMERVKNQLFNSLTEVYQNETDEELVFMQSEFNRECETMATAEKELLENSELLQSQKEIINNQIKGNISHIGRLQSTISQQESISTDRDKQIKELVTRYKMTEFIQLSLPYEKETVIKFVNEITQKFDTLSSGISNYSKTNKLKLNSIQMKINQKRVDSNQFTLSSNEKKSTIALNFKKIESLDHEVQQHTISIGEIDSLETSIRAGELELSALQSDANLQEIQQSLDNLTAEKLEIEKDIQTLQSSLKLLNLQASSRTRLNIKRNEIQQSKQQINLKLTDEIIKSINNIFPSEFKSSSGGDDHGRYDIINRVDPISSLVGNEISTFTIQLNKLKQQFQSLQVKKNQIDAQLTSSIEPQLKKKQQELDIYQRLIMNSTDLLEHSDNIDTITVASFENKINKMKQSLEKQEKSFIVLESEDILYKEYIEKANQDKECSLCKNEMDGSELKSFVHTLESHCNDIPNQLKQLRMEIGEAKKHLDALNKILPTVVKREEIIEKSIPELKETQQNLIQQQLESNEMVLKQQKQIESIESQLGQCQQISLVFQFIDGIKQSIQSIEREIEKEEQEIKKQSSDLRTIEEVDKDLEVQQQQLKIIEKEISNFTIKQKNDQTKIFEKEKQLILMKNQLSTIKSASGIIDHLRDTKKELQSNCQILQLEIEQLQQSIDLSNEEAQQLEKEFQQLEVEVEKKMDTYSKEKNTFSVRLDSINSLQSKIVDSSELSDQLKDFQNKNQDLETNLQTLNQDYLIGQQHISTIQQNLSSKDVTKRAISDNISYRQHKNNIEQIIKQITRKNELVKEMMQSQLEIDSNKLDQEINSLKSKFDQITGQTAVLQSQINSNRQELSKPTFKNIEDINKDLLIKLQTTETVGKDLDKYYKALDKSLMKYHTLKMDEINRSIKEIWQTTYKGSDIDTIEIRSEETGTANKTINYRVVMIKGDVELDMRGRCSAGQKVLACLVIRLALAENFCSNCGILALDEPTSHLDRANIESFANSLLNIIESRKSQKGFQLIIITHDEEFVQYLSRGNYCDYYWRVTKNANQHSHLERKEIAEL</sequence>
<evidence type="ECO:0000256" key="3">
    <source>
        <dbReference type="ARBA" id="ARBA00004286"/>
    </source>
</evidence>
<comment type="subunit">
    <text evidence="20">Component of the MRN complex composed of two heterodimers RAD50 and MRE11 associated with a single NBS1.</text>
</comment>
<comment type="catalytic activity">
    <reaction evidence="19">
        <text>ATP + H2O = ADP + phosphate + H(+)</text>
        <dbReference type="Rhea" id="RHEA:13065"/>
        <dbReference type="ChEBI" id="CHEBI:15377"/>
        <dbReference type="ChEBI" id="CHEBI:15378"/>
        <dbReference type="ChEBI" id="CHEBI:30616"/>
        <dbReference type="ChEBI" id="CHEBI:43474"/>
        <dbReference type="ChEBI" id="CHEBI:456216"/>
    </reaction>
</comment>
<evidence type="ECO:0000256" key="14">
    <source>
        <dbReference type="ARBA" id="ARBA00023054"/>
    </source>
</evidence>
<feature type="coiled-coil region" evidence="22">
    <location>
        <begin position="478"/>
        <end position="535"/>
    </location>
</feature>
<comment type="similarity">
    <text evidence="4">Belongs to the SMC family. RAD50 subfamily.</text>
</comment>
<dbReference type="GO" id="GO:0030870">
    <property type="term" value="C:Mre11 complex"/>
    <property type="evidence" value="ECO:0007669"/>
    <property type="project" value="TreeGrafter"/>
</dbReference>
<dbReference type="InterPro" id="IPR027417">
    <property type="entry name" value="P-loop_NTPase"/>
</dbReference>
<dbReference type="EMBL" id="JAVFKY010000001">
    <property type="protein sequence ID" value="KAK5582204.1"/>
    <property type="molecule type" value="Genomic_DNA"/>
</dbReference>
<feature type="domain" description="Zinc-hook" evidence="23">
    <location>
        <begin position="673"/>
        <end position="769"/>
    </location>
</feature>
<evidence type="ECO:0000256" key="11">
    <source>
        <dbReference type="ARBA" id="ARBA00022833"/>
    </source>
</evidence>
<feature type="coiled-coil region" evidence="22">
    <location>
        <begin position="183"/>
        <end position="210"/>
    </location>
</feature>
<keyword evidence="11 21" id="KW-0862">Zinc</keyword>
<evidence type="ECO:0000259" key="23">
    <source>
        <dbReference type="PROSITE" id="PS51131"/>
    </source>
</evidence>
<dbReference type="GO" id="GO:0003691">
    <property type="term" value="F:double-stranded telomeric DNA binding"/>
    <property type="evidence" value="ECO:0007669"/>
    <property type="project" value="TreeGrafter"/>
</dbReference>
<keyword evidence="6" id="KW-0158">Chromosome</keyword>
<keyword evidence="13" id="KW-0460">Magnesium</keyword>
<feature type="binding site" evidence="21">
    <location>
        <position position="720"/>
    </location>
    <ligand>
        <name>Zn(2+)</name>
        <dbReference type="ChEBI" id="CHEBI:29105"/>
    </ligand>
</feature>
<dbReference type="SUPFAM" id="SSF75712">
    <property type="entry name" value="Rad50 coiled-coil Zn hook"/>
    <property type="match status" value="1"/>
</dbReference>
<keyword evidence="15" id="KW-0234">DNA repair</keyword>
<evidence type="ECO:0000256" key="1">
    <source>
        <dbReference type="ARBA" id="ARBA00001947"/>
    </source>
</evidence>
<dbReference type="GO" id="GO:0016887">
    <property type="term" value="F:ATP hydrolysis activity"/>
    <property type="evidence" value="ECO:0007669"/>
    <property type="project" value="InterPro"/>
</dbReference>
<dbReference type="FunFam" id="3.40.50.300:FF:000593">
    <property type="entry name" value="DNA repair protein RAD50"/>
    <property type="match status" value="1"/>
</dbReference>
<evidence type="ECO:0000256" key="4">
    <source>
        <dbReference type="ARBA" id="ARBA00009439"/>
    </source>
</evidence>
<dbReference type="GO" id="GO:0007004">
    <property type="term" value="P:telomere maintenance via telomerase"/>
    <property type="evidence" value="ECO:0007669"/>
    <property type="project" value="TreeGrafter"/>
</dbReference>
<evidence type="ECO:0000256" key="2">
    <source>
        <dbReference type="ARBA" id="ARBA00004123"/>
    </source>
</evidence>
<dbReference type="Gene3D" id="3.40.50.300">
    <property type="entry name" value="P-loop containing nucleotide triphosphate hydrolases"/>
    <property type="match status" value="2"/>
</dbReference>
<dbReference type="GO" id="GO:0046872">
    <property type="term" value="F:metal ion binding"/>
    <property type="evidence" value="ECO:0007669"/>
    <property type="project" value="UniProtKB-UniRule"/>
</dbReference>
<evidence type="ECO:0000256" key="12">
    <source>
        <dbReference type="ARBA" id="ARBA00022840"/>
    </source>
</evidence>
<dbReference type="PANTHER" id="PTHR18867">
    <property type="entry name" value="RAD50"/>
    <property type="match status" value="1"/>
</dbReference>
<evidence type="ECO:0000256" key="16">
    <source>
        <dbReference type="ARBA" id="ARBA00023242"/>
    </source>
</evidence>
<evidence type="ECO:0000256" key="8">
    <source>
        <dbReference type="ARBA" id="ARBA00022741"/>
    </source>
</evidence>
<dbReference type="FunFam" id="3.40.50.300:FF:001649">
    <property type="entry name" value="DNA repair protein RAD50"/>
    <property type="match status" value="1"/>
</dbReference>
<evidence type="ECO:0000256" key="7">
    <source>
        <dbReference type="ARBA" id="ARBA00022723"/>
    </source>
</evidence>
<dbReference type="GO" id="GO:0070192">
    <property type="term" value="P:chromosome organization involved in meiotic cell cycle"/>
    <property type="evidence" value="ECO:0007669"/>
    <property type="project" value="TreeGrafter"/>
</dbReference>
<evidence type="ECO:0000313" key="24">
    <source>
        <dbReference type="EMBL" id="KAK5582204.1"/>
    </source>
</evidence>
<comment type="subcellular location">
    <subcellularLocation>
        <location evidence="3">Chromosome</location>
    </subcellularLocation>
    <subcellularLocation>
        <location evidence="2">Nucleus</location>
    </subcellularLocation>
</comment>
<name>A0AAN7TYC2_9MYCE</name>
<feature type="binding site" evidence="21">
    <location>
        <position position="717"/>
    </location>
    <ligand>
        <name>Zn(2+)</name>
        <dbReference type="ChEBI" id="CHEBI:29105"/>
    </ligand>
</feature>
<keyword evidence="16" id="KW-0539">Nucleus</keyword>
<evidence type="ECO:0000256" key="6">
    <source>
        <dbReference type="ARBA" id="ARBA00022454"/>
    </source>
</evidence>
<feature type="coiled-coil region" evidence="22">
    <location>
        <begin position="1058"/>
        <end position="1104"/>
    </location>
</feature>
<organism evidence="24 25">
    <name type="scientific">Dictyostelium firmibasis</name>
    <dbReference type="NCBI Taxonomy" id="79012"/>
    <lineage>
        <taxon>Eukaryota</taxon>
        <taxon>Amoebozoa</taxon>
        <taxon>Evosea</taxon>
        <taxon>Eumycetozoa</taxon>
        <taxon>Dictyostelia</taxon>
        <taxon>Dictyosteliales</taxon>
        <taxon>Dictyosteliaceae</taxon>
        <taxon>Dictyostelium</taxon>
    </lineage>
</organism>
<dbReference type="PROSITE" id="PS51131">
    <property type="entry name" value="ZN_HOOK"/>
    <property type="match status" value="1"/>
</dbReference>
<keyword evidence="25" id="KW-1185">Reference proteome</keyword>
<evidence type="ECO:0000256" key="22">
    <source>
        <dbReference type="SAM" id="Coils"/>
    </source>
</evidence>
<dbReference type="GO" id="GO:0000794">
    <property type="term" value="C:condensed nuclear chromosome"/>
    <property type="evidence" value="ECO:0007669"/>
    <property type="project" value="TreeGrafter"/>
</dbReference>
<accession>A0AAN7TYC2</accession>
<dbReference type="GO" id="GO:0000722">
    <property type="term" value="P:telomere maintenance via recombination"/>
    <property type="evidence" value="ECO:0007669"/>
    <property type="project" value="TreeGrafter"/>
</dbReference>
<dbReference type="GO" id="GO:0043047">
    <property type="term" value="F:single-stranded telomeric DNA binding"/>
    <property type="evidence" value="ECO:0007669"/>
    <property type="project" value="TreeGrafter"/>
</dbReference>
<dbReference type="SUPFAM" id="SSF52540">
    <property type="entry name" value="P-loop containing nucleoside triphosphate hydrolases"/>
    <property type="match status" value="2"/>
</dbReference>
<evidence type="ECO:0000256" key="19">
    <source>
        <dbReference type="ARBA" id="ARBA00049360"/>
    </source>
</evidence>
<evidence type="ECO:0000256" key="5">
    <source>
        <dbReference type="ARBA" id="ARBA00017893"/>
    </source>
</evidence>
<keyword evidence="18" id="KW-0131">Cell cycle</keyword>
<keyword evidence="17" id="KW-0469">Meiosis</keyword>
<feature type="coiled-coil region" evidence="22">
    <location>
        <begin position="913"/>
        <end position="975"/>
    </location>
</feature>
<evidence type="ECO:0000256" key="20">
    <source>
        <dbReference type="ARBA" id="ARBA00064981"/>
    </source>
</evidence>
<proteinExistence type="inferred from homology"/>
<keyword evidence="7 21" id="KW-0479">Metal-binding</keyword>
<protein>
    <recommendedName>
        <fullName evidence="5">DNA repair protein RAD50</fullName>
    </recommendedName>
</protein>
<feature type="coiled-coil region" evidence="22">
    <location>
        <begin position="830"/>
        <end position="888"/>
    </location>
</feature>
<comment type="caution">
    <text evidence="24">The sequence shown here is derived from an EMBL/GenBank/DDBJ whole genome shotgun (WGS) entry which is preliminary data.</text>
</comment>
<dbReference type="GO" id="GO:0005524">
    <property type="term" value="F:ATP binding"/>
    <property type="evidence" value="ECO:0007669"/>
    <property type="project" value="UniProtKB-KW"/>
</dbReference>
<feature type="coiled-coil region" evidence="22">
    <location>
        <begin position="673"/>
        <end position="700"/>
    </location>
</feature>
<dbReference type="GO" id="GO:0051880">
    <property type="term" value="F:G-quadruplex DNA binding"/>
    <property type="evidence" value="ECO:0007669"/>
    <property type="project" value="TreeGrafter"/>
</dbReference>
<dbReference type="InterPro" id="IPR013134">
    <property type="entry name" value="Zn_hook_RAD50"/>
</dbReference>
<evidence type="ECO:0000256" key="18">
    <source>
        <dbReference type="ARBA" id="ARBA00023306"/>
    </source>
</evidence>
<keyword evidence="10" id="KW-0378">Hydrolase</keyword>
<comment type="cofactor">
    <cofactor evidence="1">
        <name>Zn(2+)</name>
        <dbReference type="ChEBI" id="CHEBI:29105"/>
    </cofactor>
</comment>
<keyword evidence="12" id="KW-0067">ATP-binding</keyword>
<evidence type="ECO:0000256" key="10">
    <source>
        <dbReference type="ARBA" id="ARBA00022801"/>
    </source>
</evidence>
<evidence type="ECO:0000256" key="15">
    <source>
        <dbReference type="ARBA" id="ARBA00023204"/>
    </source>
</evidence>
<keyword evidence="9" id="KW-0227">DNA damage</keyword>
<evidence type="ECO:0000256" key="9">
    <source>
        <dbReference type="ARBA" id="ARBA00022763"/>
    </source>
</evidence>
<reference evidence="24 25" key="1">
    <citation type="submission" date="2023-11" db="EMBL/GenBank/DDBJ databases">
        <title>Dfirmibasis_genome.</title>
        <authorList>
            <person name="Edelbroek B."/>
            <person name="Kjellin J."/>
            <person name="Jerlstrom-Hultqvist J."/>
            <person name="Soderbom F."/>
        </authorList>
    </citation>
    <scope>NUCLEOTIDE SEQUENCE [LARGE SCALE GENOMIC DNA]</scope>
    <source>
        <strain evidence="24 25">TNS-C-14</strain>
    </source>
</reference>
<evidence type="ECO:0000256" key="13">
    <source>
        <dbReference type="ARBA" id="ARBA00022842"/>
    </source>
</evidence>
<feature type="coiled-coil region" evidence="22">
    <location>
        <begin position="252"/>
        <end position="286"/>
    </location>
</feature>
<evidence type="ECO:0000313" key="25">
    <source>
        <dbReference type="Proteomes" id="UP001344447"/>
    </source>
</evidence>
<dbReference type="InterPro" id="IPR038729">
    <property type="entry name" value="Rad50/SbcC_AAA"/>
</dbReference>
<keyword evidence="14 22" id="KW-0175">Coiled coil</keyword>